<dbReference type="InterPro" id="IPR011006">
    <property type="entry name" value="CheY-like_superfamily"/>
</dbReference>
<keyword evidence="2" id="KW-0902">Two-component regulatory system</keyword>
<dbReference type="GO" id="GO:0000156">
    <property type="term" value="F:phosphorelay response regulator activity"/>
    <property type="evidence" value="ECO:0007669"/>
    <property type="project" value="TreeGrafter"/>
</dbReference>
<keyword evidence="4 7" id="KW-0238">DNA-binding</keyword>
<evidence type="ECO:0000256" key="2">
    <source>
        <dbReference type="ARBA" id="ARBA00023012"/>
    </source>
</evidence>
<dbReference type="PANTHER" id="PTHR48111:SF1">
    <property type="entry name" value="TWO-COMPONENT RESPONSE REGULATOR ORR33"/>
    <property type="match status" value="1"/>
</dbReference>
<dbReference type="PROSITE" id="PS50110">
    <property type="entry name" value="RESPONSE_REGULATORY"/>
    <property type="match status" value="1"/>
</dbReference>
<dbReference type="GO" id="GO:0000976">
    <property type="term" value="F:transcription cis-regulatory region binding"/>
    <property type="evidence" value="ECO:0007669"/>
    <property type="project" value="TreeGrafter"/>
</dbReference>
<evidence type="ECO:0000256" key="6">
    <source>
        <dbReference type="PROSITE-ProRule" id="PRU00169"/>
    </source>
</evidence>
<dbReference type="SMART" id="SM00862">
    <property type="entry name" value="Trans_reg_C"/>
    <property type="match status" value="1"/>
</dbReference>
<dbReference type="SUPFAM" id="SSF46894">
    <property type="entry name" value="C-terminal effector domain of the bipartite response regulators"/>
    <property type="match status" value="1"/>
</dbReference>
<dbReference type="InterPro" id="IPR039420">
    <property type="entry name" value="WalR-like"/>
</dbReference>
<dbReference type="GO" id="GO:0005829">
    <property type="term" value="C:cytosol"/>
    <property type="evidence" value="ECO:0007669"/>
    <property type="project" value="TreeGrafter"/>
</dbReference>
<dbReference type="Gene3D" id="1.10.10.10">
    <property type="entry name" value="Winged helix-like DNA-binding domain superfamily/Winged helix DNA-binding domain"/>
    <property type="match status" value="1"/>
</dbReference>
<feature type="domain" description="Response regulatory" evidence="8">
    <location>
        <begin position="2"/>
        <end position="118"/>
    </location>
</feature>
<dbReference type="PANTHER" id="PTHR48111">
    <property type="entry name" value="REGULATOR OF RPOS"/>
    <property type="match status" value="1"/>
</dbReference>
<dbReference type="GO" id="GO:0032993">
    <property type="term" value="C:protein-DNA complex"/>
    <property type="evidence" value="ECO:0007669"/>
    <property type="project" value="TreeGrafter"/>
</dbReference>
<keyword evidence="11" id="KW-1185">Reference proteome</keyword>
<organism evidence="10 11">
    <name type="scientific">Pararobbsia silviterrae</name>
    <dbReference type="NCBI Taxonomy" id="1792498"/>
    <lineage>
        <taxon>Bacteria</taxon>
        <taxon>Pseudomonadati</taxon>
        <taxon>Pseudomonadota</taxon>
        <taxon>Betaproteobacteria</taxon>
        <taxon>Burkholderiales</taxon>
        <taxon>Burkholderiaceae</taxon>
        <taxon>Pararobbsia</taxon>
    </lineage>
</organism>
<dbReference type="GO" id="GO:0006355">
    <property type="term" value="P:regulation of DNA-templated transcription"/>
    <property type="evidence" value="ECO:0007669"/>
    <property type="project" value="InterPro"/>
</dbReference>
<gene>
    <name evidence="10" type="ORF">D7S86_20805</name>
</gene>
<dbReference type="EMBL" id="RBZU01000010">
    <property type="protein sequence ID" value="RKP49723.1"/>
    <property type="molecule type" value="Genomic_DNA"/>
</dbReference>
<protein>
    <submittedName>
        <fullName evidence="10">DNA-binding response regulator</fullName>
    </submittedName>
</protein>
<evidence type="ECO:0000256" key="4">
    <source>
        <dbReference type="ARBA" id="ARBA00023125"/>
    </source>
</evidence>
<evidence type="ECO:0000256" key="1">
    <source>
        <dbReference type="ARBA" id="ARBA00022553"/>
    </source>
</evidence>
<evidence type="ECO:0000256" key="3">
    <source>
        <dbReference type="ARBA" id="ARBA00023015"/>
    </source>
</evidence>
<dbReference type="Gene3D" id="3.40.50.2300">
    <property type="match status" value="1"/>
</dbReference>
<comment type="caution">
    <text evidence="6">Lacks conserved residue(s) required for the propagation of feature annotation.</text>
</comment>
<sequence>MRILLISAHHPDARYLMKALLEASHSVEELDDVRDGVFAATEEAFDVIVLLADTPTDSKRLQDDVAVLRGVARDVVLLAVSDRLRPEDRTALLKLGADAGFERPVSFLEFNERMKRLLRMRSPRLFSRLSALDAETLTYAHDACRCKLTRHEYLMMECLLRAGEAAVPRDVLVRYVWPGKDDVNPSNLNLLASRLRSKIQSLGMRVRLVAVPSVGYSLVESAE</sequence>
<evidence type="ECO:0000313" key="11">
    <source>
        <dbReference type="Proteomes" id="UP000270342"/>
    </source>
</evidence>
<feature type="DNA-binding region" description="OmpR/PhoB-type" evidence="7">
    <location>
        <begin position="121"/>
        <end position="220"/>
    </location>
</feature>
<evidence type="ECO:0000259" key="9">
    <source>
        <dbReference type="PROSITE" id="PS51755"/>
    </source>
</evidence>
<evidence type="ECO:0000256" key="5">
    <source>
        <dbReference type="ARBA" id="ARBA00023163"/>
    </source>
</evidence>
<dbReference type="InterPro" id="IPR001789">
    <property type="entry name" value="Sig_transdc_resp-reg_receiver"/>
</dbReference>
<dbReference type="PROSITE" id="PS51755">
    <property type="entry name" value="OMPR_PHOB"/>
    <property type="match status" value="1"/>
</dbReference>
<dbReference type="Pfam" id="PF00486">
    <property type="entry name" value="Trans_reg_C"/>
    <property type="match status" value="1"/>
</dbReference>
<dbReference type="InterPro" id="IPR036388">
    <property type="entry name" value="WH-like_DNA-bd_sf"/>
</dbReference>
<proteinExistence type="predicted"/>
<comment type="caution">
    <text evidence="10">The sequence shown here is derived from an EMBL/GenBank/DDBJ whole genome shotgun (WGS) entry which is preliminary data.</text>
</comment>
<keyword evidence="5" id="KW-0804">Transcription</keyword>
<evidence type="ECO:0000256" key="7">
    <source>
        <dbReference type="PROSITE-ProRule" id="PRU01091"/>
    </source>
</evidence>
<dbReference type="AlphaFoldDB" id="A0A494XQC4"/>
<feature type="domain" description="OmpR/PhoB-type" evidence="9">
    <location>
        <begin position="121"/>
        <end position="220"/>
    </location>
</feature>
<evidence type="ECO:0000259" key="8">
    <source>
        <dbReference type="PROSITE" id="PS50110"/>
    </source>
</evidence>
<name>A0A494XQC4_9BURK</name>
<evidence type="ECO:0000313" key="10">
    <source>
        <dbReference type="EMBL" id="RKP49723.1"/>
    </source>
</evidence>
<reference evidence="10 11" key="1">
    <citation type="submission" date="2018-10" db="EMBL/GenBank/DDBJ databases">
        <title>Robbsia sp. DHC34, isolated from soil.</title>
        <authorList>
            <person name="Gao Z.-H."/>
            <person name="Qiu L.-H."/>
        </authorList>
    </citation>
    <scope>NUCLEOTIDE SEQUENCE [LARGE SCALE GENOMIC DNA]</scope>
    <source>
        <strain evidence="10 11">DHC34</strain>
    </source>
</reference>
<dbReference type="InterPro" id="IPR001867">
    <property type="entry name" value="OmpR/PhoB-type_DNA-bd"/>
</dbReference>
<keyword evidence="3" id="KW-0805">Transcription regulation</keyword>
<dbReference type="InterPro" id="IPR016032">
    <property type="entry name" value="Sig_transdc_resp-reg_C-effctor"/>
</dbReference>
<accession>A0A494XQC4</accession>
<dbReference type="OrthoDB" id="8999844at2"/>
<dbReference type="RefSeq" id="WP_121088842.1">
    <property type="nucleotide sequence ID" value="NZ_RBZU01000010.1"/>
</dbReference>
<dbReference type="SUPFAM" id="SSF52172">
    <property type="entry name" value="CheY-like"/>
    <property type="match status" value="1"/>
</dbReference>
<dbReference type="Proteomes" id="UP000270342">
    <property type="component" value="Unassembled WGS sequence"/>
</dbReference>
<keyword evidence="1" id="KW-0597">Phosphoprotein</keyword>